<keyword evidence="1" id="KW-0812">Transmembrane</keyword>
<keyword evidence="1" id="KW-0472">Membrane</keyword>
<proteinExistence type="predicted"/>
<name>A0A2I6SW28_PARSO</name>
<keyword evidence="1" id="KW-1133">Transmembrane helix</keyword>
<evidence type="ECO:0000256" key="1">
    <source>
        <dbReference type="SAM" id="Phobius"/>
    </source>
</evidence>
<feature type="transmembrane region" description="Helical" evidence="1">
    <location>
        <begin position="76"/>
        <end position="93"/>
    </location>
</feature>
<organism evidence="2">
    <name type="scientific">Paraclostridium sordellii</name>
    <name type="common">Clostridium sordellii</name>
    <dbReference type="NCBI Taxonomy" id="1505"/>
    <lineage>
        <taxon>Bacteria</taxon>
        <taxon>Bacillati</taxon>
        <taxon>Bacillota</taxon>
        <taxon>Clostridia</taxon>
        <taxon>Peptostreptococcales</taxon>
        <taxon>Peptostreptococcaceae</taxon>
        <taxon>Paraclostridium</taxon>
    </lineage>
</organism>
<sequence length="116" mass="14030">MSIAPFIGMLIGGIIALKYNCMIDTDYYLKKFEDKYNCKIDKKLYCKFEGKEKIRLSIMTIILITVLFKLNFRDINIFWIIIIFSIIDYFIYLKKRKKFINKFPKKEIKYIKKNAE</sequence>
<accession>A0A2I6SW28</accession>
<evidence type="ECO:0000313" key="2">
    <source>
        <dbReference type="EMBL" id="AUO31748.1"/>
    </source>
</evidence>
<reference evidence="2" key="1">
    <citation type="submission" date="2017-10" db="EMBL/GenBank/DDBJ databases">
        <title>Conjugative transfer of the toxin plasmid of Clostridium sordellii.</title>
        <authorList>
            <person name="Vidor C.J."/>
            <person name="Awad M."/>
            <person name="Lyras D."/>
        </authorList>
    </citation>
    <scope>NUCLEOTIDE SEQUENCE</scope>
    <source>
        <strain evidence="2">7543-A</strain>
        <plasmid evidence="2">pCS1-6</plasmid>
    </source>
</reference>
<dbReference type="AlphaFoldDB" id="A0A2I6SW28"/>
<feature type="transmembrane region" description="Helical" evidence="1">
    <location>
        <begin position="54"/>
        <end position="70"/>
    </location>
</feature>
<keyword evidence="2" id="KW-0614">Plasmid</keyword>
<geneLocation type="plasmid" evidence="2">
    <name>pCS1-6</name>
</geneLocation>
<dbReference type="EMBL" id="MG205642">
    <property type="protein sequence ID" value="AUO31748.1"/>
    <property type="molecule type" value="Genomic_DNA"/>
</dbReference>
<protein>
    <submittedName>
        <fullName evidence="2">Uncharacterized protein</fullName>
    </submittedName>
</protein>
<feature type="transmembrane region" description="Helical" evidence="1">
    <location>
        <begin position="6"/>
        <end position="23"/>
    </location>
</feature>